<dbReference type="EMBL" id="PDNA01000021">
    <property type="protein sequence ID" value="PGH23680.1"/>
    <property type="molecule type" value="Genomic_DNA"/>
</dbReference>
<feature type="region of interest" description="Disordered" evidence="1">
    <location>
        <begin position="79"/>
        <end position="107"/>
    </location>
</feature>
<dbReference type="AlphaFoldDB" id="A0A2B7YR76"/>
<evidence type="ECO:0000256" key="1">
    <source>
        <dbReference type="SAM" id="MobiDB-lite"/>
    </source>
</evidence>
<dbReference type="OrthoDB" id="5381648at2759"/>
<gene>
    <name evidence="3" type="ORF">AJ80_02286</name>
</gene>
<keyword evidence="2" id="KW-0732">Signal</keyword>
<sequence length="338" mass="36520">MRVLIKGFFIGAILAVLVGVILANAHPGSSESEDTEKSQEFLLHSRRYQNEDFSHNIVRKASKATTKFLKDWKADNPRMNIANDPVPVQPSSDSNSSASKTLINSANNPRPTKTIIIREQQAAAKKVYTDLVTLILAIEIIGSATNASQLQTLCVSVPVNSTSTFAAMGGLLNTRMLRDTLCARPLDLYIPANPTEIKKLLQRYLDQLWIQQSYAAMAGNYTALCNIFSAEQAGIVGMDGVYVKNMLCKTARQFAGNSSASSSSSEIRPGVSPLRSRDARSGGDQPATTSRAGCQNKKDPPPPPTLLPKRNCTREKPGANAPPETSSPPTFLTLTNGN</sequence>
<evidence type="ECO:0000256" key="2">
    <source>
        <dbReference type="SAM" id="SignalP"/>
    </source>
</evidence>
<feature type="signal peptide" evidence="2">
    <location>
        <begin position="1"/>
        <end position="23"/>
    </location>
</feature>
<feature type="region of interest" description="Disordered" evidence="1">
    <location>
        <begin position="256"/>
        <end position="338"/>
    </location>
</feature>
<keyword evidence="4" id="KW-1185">Reference proteome</keyword>
<reference evidence="3 4" key="1">
    <citation type="submission" date="2017-10" db="EMBL/GenBank/DDBJ databases">
        <title>Comparative genomics in systemic dimorphic fungi from Ajellomycetaceae.</title>
        <authorList>
            <person name="Munoz J.F."/>
            <person name="Mcewen J.G."/>
            <person name="Clay O.K."/>
            <person name="Cuomo C.A."/>
        </authorList>
    </citation>
    <scope>NUCLEOTIDE SEQUENCE [LARGE SCALE GENOMIC DNA]</scope>
    <source>
        <strain evidence="3 4">UAMH7299</strain>
    </source>
</reference>
<organism evidence="3 4">
    <name type="scientific">Polytolypa hystricis (strain UAMH7299)</name>
    <dbReference type="NCBI Taxonomy" id="1447883"/>
    <lineage>
        <taxon>Eukaryota</taxon>
        <taxon>Fungi</taxon>
        <taxon>Dikarya</taxon>
        <taxon>Ascomycota</taxon>
        <taxon>Pezizomycotina</taxon>
        <taxon>Eurotiomycetes</taxon>
        <taxon>Eurotiomycetidae</taxon>
        <taxon>Onygenales</taxon>
        <taxon>Onygenales incertae sedis</taxon>
        <taxon>Polytolypa</taxon>
    </lineage>
</organism>
<protein>
    <submittedName>
        <fullName evidence="3">Uncharacterized protein</fullName>
    </submittedName>
</protein>
<feature type="chain" id="PRO_5013219621" evidence="2">
    <location>
        <begin position="24"/>
        <end position="338"/>
    </location>
</feature>
<accession>A0A2B7YR76</accession>
<feature type="compositionally biased region" description="Polar residues" evidence="1">
    <location>
        <begin position="323"/>
        <end position="338"/>
    </location>
</feature>
<comment type="caution">
    <text evidence="3">The sequence shown here is derived from an EMBL/GenBank/DDBJ whole genome shotgun (WGS) entry which is preliminary data.</text>
</comment>
<proteinExistence type="predicted"/>
<evidence type="ECO:0000313" key="3">
    <source>
        <dbReference type="EMBL" id="PGH23680.1"/>
    </source>
</evidence>
<feature type="compositionally biased region" description="Polar residues" evidence="1">
    <location>
        <begin position="89"/>
        <end position="107"/>
    </location>
</feature>
<dbReference type="Proteomes" id="UP000224634">
    <property type="component" value="Unassembled WGS sequence"/>
</dbReference>
<name>A0A2B7YR76_POLH7</name>
<evidence type="ECO:0000313" key="4">
    <source>
        <dbReference type="Proteomes" id="UP000224634"/>
    </source>
</evidence>